<evidence type="ECO:0000256" key="1">
    <source>
        <dbReference type="SAM" id="MobiDB-lite"/>
    </source>
</evidence>
<dbReference type="AlphaFoldDB" id="A0A286R9V8"/>
<name>A0A286R9V8_9BACT</name>
<evidence type="ECO:0000313" key="3">
    <source>
        <dbReference type="Proteomes" id="UP000215086"/>
    </source>
</evidence>
<proteinExistence type="predicted"/>
<reference evidence="2 3" key="1">
    <citation type="journal article" name="Front. Microbiol.">
        <title>Sugar Metabolism of the First Thermophilic Planctomycete Thermogutta terrifontis: Comparative Genomic and Transcriptomic Approaches.</title>
        <authorList>
            <person name="Elcheninov A.G."/>
            <person name="Menzel P."/>
            <person name="Gudbergsdottir S.R."/>
            <person name="Slesarev A.I."/>
            <person name="Kadnikov V.V."/>
            <person name="Krogh A."/>
            <person name="Bonch-Osmolovskaya E.A."/>
            <person name="Peng X."/>
            <person name="Kublanov I.V."/>
        </authorList>
    </citation>
    <scope>NUCLEOTIDE SEQUENCE [LARGE SCALE GENOMIC DNA]</scope>
    <source>
        <strain evidence="2 3">R1</strain>
    </source>
</reference>
<dbReference type="EMBL" id="CP018477">
    <property type="protein sequence ID" value="ASV72707.1"/>
    <property type="molecule type" value="Genomic_DNA"/>
</dbReference>
<keyword evidence="3" id="KW-1185">Reference proteome</keyword>
<dbReference type="Proteomes" id="UP000215086">
    <property type="component" value="Chromosome"/>
</dbReference>
<sequence>MSPRRPRQKANPAKQNDTTSAEGSTTPVPTGTNATDSSPAAQSPGEPPDPTTPLTVPVPELLAVAERELDAAKRRAAEWLLTFARQKLLTQEEELALAAKAFLISAGVKWENVGHLAIGVIGSLEECFQAYRKTGRSDRQTLEYWLKDRRLENSLIGPIHNAAGELVTLWARPLRQLTPGWLFRHPWQETLGLFGVEVLAGARPPHVLAVERLLDALALRSHGVHPVVAFGVRFDRVPPERWSELLRWGVVQVTLLPTGPGASKEVFHSLRKRLRGLGRCPELWILPPQRLTLPLGRFVAQVGGEEFLNLVRGRRVALVGRKQLFLVGSVSGPRDCRRESQTAAMAGDHPGPQEVAPQVREASLADLNLNPPPQQHSEDTNPFHRQGPKPPSTAEWLDFD</sequence>
<dbReference type="KEGG" id="ttf:THTE_0105"/>
<protein>
    <submittedName>
        <fullName evidence="2">Uncharacterized protein</fullName>
    </submittedName>
</protein>
<feature type="region of interest" description="Disordered" evidence="1">
    <location>
        <begin position="1"/>
        <end position="56"/>
    </location>
</feature>
<feature type="region of interest" description="Disordered" evidence="1">
    <location>
        <begin position="342"/>
        <end position="400"/>
    </location>
</feature>
<gene>
    <name evidence="2" type="ORF">THTE_0105</name>
</gene>
<dbReference type="OrthoDB" id="27092at2"/>
<organism evidence="2 3">
    <name type="scientific">Thermogutta terrifontis</name>
    <dbReference type="NCBI Taxonomy" id="1331910"/>
    <lineage>
        <taxon>Bacteria</taxon>
        <taxon>Pseudomonadati</taxon>
        <taxon>Planctomycetota</taxon>
        <taxon>Planctomycetia</taxon>
        <taxon>Pirellulales</taxon>
        <taxon>Thermoguttaceae</taxon>
        <taxon>Thermogutta</taxon>
    </lineage>
</organism>
<dbReference type="RefSeq" id="WP_095413561.1">
    <property type="nucleotide sequence ID" value="NZ_CP018477.1"/>
</dbReference>
<evidence type="ECO:0000313" key="2">
    <source>
        <dbReference type="EMBL" id="ASV72707.1"/>
    </source>
</evidence>
<feature type="compositionally biased region" description="Polar residues" evidence="1">
    <location>
        <begin position="13"/>
        <end position="41"/>
    </location>
</feature>
<accession>A0A286R9V8</accession>